<dbReference type="RefSeq" id="WP_018431577.1">
    <property type="nucleotide sequence ID" value="NZ_JACHDD010000007.1"/>
</dbReference>
<accession>A0A7W8Q9H0</accession>
<name>A0A7W8Q9H0_PARAM</name>
<evidence type="ECO:0000313" key="2">
    <source>
        <dbReference type="Proteomes" id="UP000592780"/>
    </source>
</evidence>
<comment type="caution">
    <text evidence="1">The sequence shown here is derived from an EMBL/GenBank/DDBJ whole genome shotgun (WGS) entry which is preliminary data.</text>
</comment>
<protein>
    <submittedName>
        <fullName evidence="1">Uncharacterized protein</fullName>
    </submittedName>
</protein>
<sequence length="46" mass="5195">MSKADSQSGRSPDIGMNFDFMHGFDNFPTRVLPHYAVNQTLPIVVR</sequence>
<evidence type="ECO:0000313" key="1">
    <source>
        <dbReference type="EMBL" id="MBB5426241.1"/>
    </source>
</evidence>
<dbReference type="EMBL" id="JACHDD010000007">
    <property type="protein sequence ID" value="MBB5426241.1"/>
    <property type="molecule type" value="Genomic_DNA"/>
</dbReference>
<proteinExistence type="predicted"/>
<reference evidence="1 2" key="1">
    <citation type="submission" date="2020-08" db="EMBL/GenBank/DDBJ databases">
        <title>Genomic Encyclopedia of Type Strains, Phase IV (KMG-V): Genome sequencing to study the core and pangenomes of soil and plant-associated prokaryotes.</title>
        <authorList>
            <person name="Whitman W."/>
        </authorList>
    </citation>
    <scope>NUCLEOTIDE SEQUENCE [LARGE SCALE GENOMIC DNA]</scope>
    <source>
        <strain evidence="1 2">JPY158</strain>
    </source>
</reference>
<dbReference type="Proteomes" id="UP000592780">
    <property type="component" value="Unassembled WGS sequence"/>
</dbReference>
<gene>
    <name evidence="1" type="ORF">HDG40_004415</name>
</gene>
<keyword evidence="2" id="KW-1185">Reference proteome</keyword>
<organism evidence="1 2">
    <name type="scientific">Paraburkholderia atlantica</name>
    <dbReference type="NCBI Taxonomy" id="2654982"/>
    <lineage>
        <taxon>Bacteria</taxon>
        <taxon>Pseudomonadati</taxon>
        <taxon>Pseudomonadota</taxon>
        <taxon>Betaproteobacteria</taxon>
        <taxon>Burkholderiales</taxon>
        <taxon>Burkholderiaceae</taxon>
        <taxon>Paraburkholderia</taxon>
    </lineage>
</organism>
<dbReference type="AlphaFoldDB" id="A0A7W8Q9H0"/>